<protein>
    <submittedName>
        <fullName evidence="2">Uncharacterized protein</fullName>
    </submittedName>
</protein>
<evidence type="ECO:0000313" key="3">
    <source>
        <dbReference type="Proteomes" id="UP000324222"/>
    </source>
</evidence>
<sequence length="91" mass="9424">MTDLLHRKCKGNHNQRGDSTLTPASMTRNSCPGRCEKVASRECGVGGASAPHHLQAHANYPALTSSSWRYGSCLRVGEGEGAGLGGGDGEG</sequence>
<evidence type="ECO:0000313" key="2">
    <source>
        <dbReference type="EMBL" id="MPD02921.1"/>
    </source>
</evidence>
<comment type="caution">
    <text evidence="2">The sequence shown here is derived from an EMBL/GenBank/DDBJ whole genome shotgun (WGS) entry which is preliminary data.</text>
</comment>
<accession>A0A5B7K1F6</accession>
<feature type="region of interest" description="Disordered" evidence="1">
    <location>
        <begin position="1"/>
        <end position="27"/>
    </location>
</feature>
<gene>
    <name evidence="2" type="ORF">E2C01_098530</name>
</gene>
<keyword evidence="3" id="KW-1185">Reference proteome</keyword>
<name>A0A5B7K1F6_PORTR</name>
<dbReference type="EMBL" id="VSRR010133770">
    <property type="protein sequence ID" value="MPD02921.1"/>
    <property type="molecule type" value="Genomic_DNA"/>
</dbReference>
<dbReference type="AlphaFoldDB" id="A0A5B7K1F6"/>
<dbReference type="Proteomes" id="UP000324222">
    <property type="component" value="Unassembled WGS sequence"/>
</dbReference>
<evidence type="ECO:0000256" key="1">
    <source>
        <dbReference type="SAM" id="MobiDB-lite"/>
    </source>
</evidence>
<reference evidence="2 3" key="1">
    <citation type="submission" date="2019-05" db="EMBL/GenBank/DDBJ databases">
        <title>Another draft genome of Portunus trituberculatus and its Hox gene families provides insights of decapod evolution.</title>
        <authorList>
            <person name="Jeong J.-H."/>
            <person name="Song I."/>
            <person name="Kim S."/>
            <person name="Choi T."/>
            <person name="Kim D."/>
            <person name="Ryu S."/>
            <person name="Kim W."/>
        </authorList>
    </citation>
    <scope>NUCLEOTIDE SEQUENCE [LARGE SCALE GENOMIC DNA]</scope>
    <source>
        <tissue evidence="2">Muscle</tissue>
    </source>
</reference>
<feature type="compositionally biased region" description="Polar residues" evidence="1">
    <location>
        <begin position="14"/>
        <end position="27"/>
    </location>
</feature>
<proteinExistence type="predicted"/>
<organism evidence="2 3">
    <name type="scientific">Portunus trituberculatus</name>
    <name type="common">Swimming crab</name>
    <name type="synonym">Neptunus trituberculatus</name>
    <dbReference type="NCBI Taxonomy" id="210409"/>
    <lineage>
        <taxon>Eukaryota</taxon>
        <taxon>Metazoa</taxon>
        <taxon>Ecdysozoa</taxon>
        <taxon>Arthropoda</taxon>
        <taxon>Crustacea</taxon>
        <taxon>Multicrustacea</taxon>
        <taxon>Malacostraca</taxon>
        <taxon>Eumalacostraca</taxon>
        <taxon>Eucarida</taxon>
        <taxon>Decapoda</taxon>
        <taxon>Pleocyemata</taxon>
        <taxon>Brachyura</taxon>
        <taxon>Eubrachyura</taxon>
        <taxon>Portunoidea</taxon>
        <taxon>Portunidae</taxon>
        <taxon>Portuninae</taxon>
        <taxon>Portunus</taxon>
    </lineage>
</organism>